<feature type="transmembrane region" description="Helical" evidence="7">
    <location>
        <begin position="48"/>
        <end position="73"/>
    </location>
</feature>
<organism evidence="8 9">
    <name type="scientific">Pristionchus pacificus</name>
    <name type="common">Parasitic nematode worm</name>
    <dbReference type="NCBI Taxonomy" id="54126"/>
    <lineage>
        <taxon>Eukaryota</taxon>
        <taxon>Metazoa</taxon>
        <taxon>Ecdysozoa</taxon>
        <taxon>Nematoda</taxon>
        <taxon>Chromadorea</taxon>
        <taxon>Rhabditida</taxon>
        <taxon>Rhabditina</taxon>
        <taxon>Diplogasteromorpha</taxon>
        <taxon>Diplogasteroidea</taxon>
        <taxon>Neodiplogasteridae</taxon>
        <taxon>Pristionchus</taxon>
    </lineage>
</organism>
<dbReference type="EnsemblMetazoa" id="PPA37080.1">
    <property type="protein sequence ID" value="PPA37080.1"/>
    <property type="gene ID" value="WBGene00275449"/>
</dbReference>
<feature type="compositionally biased region" description="Low complexity" evidence="6">
    <location>
        <begin position="1"/>
        <end position="12"/>
    </location>
</feature>
<accession>A0A8R1YTV7</accession>
<protein>
    <submittedName>
        <fullName evidence="8">Uncharacterized protein</fullName>
    </submittedName>
</protein>
<evidence type="ECO:0000256" key="3">
    <source>
        <dbReference type="ARBA" id="ARBA00022692"/>
    </source>
</evidence>
<dbReference type="OrthoDB" id="2802411at2759"/>
<evidence type="ECO:0000256" key="1">
    <source>
        <dbReference type="ARBA" id="ARBA00004370"/>
    </source>
</evidence>
<keyword evidence="9" id="KW-1185">Reference proteome</keyword>
<comment type="similarity">
    <text evidence="2">Belongs to the UPF0057 (PMP3) family.</text>
</comment>
<evidence type="ECO:0000313" key="9">
    <source>
        <dbReference type="Proteomes" id="UP000005239"/>
    </source>
</evidence>
<sequence>MSSSSSNSGARVNNRRGGGDDTEKLLIIILCIFIPPVAVFWIDRDVTIHLIINILLCFLFYIPGVIHALWYCFMRK</sequence>
<evidence type="ECO:0000256" key="4">
    <source>
        <dbReference type="ARBA" id="ARBA00022989"/>
    </source>
</evidence>
<proteinExistence type="inferred from homology"/>
<dbReference type="Proteomes" id="UP000005239">
    <property type="component" value="Unassembled WGS sequence"/>
</dbReference>
<reference evidence="8" key="2">
    <citation type="submission" date="2022-06" db="UniProtKB">
        <authorList>
            <consortium name="EnsemblMetazoa"/>
        </authorList>
    </citation>
    <scope>IDENTIFICATION</scope>
    <source>
        <strain evidence="8">PS312</strain>
    </source>
</reference>
<dbReference type="AlphaFoldDB" id="A0A2A6BFR0"/>
<dbReference type="Pfam" id="PF01679">
    <property type="entry name" value="Pmp3"/>
    <property type="match status" value="1"/>
</dbReference>
<keyword evidence="4 7" id="KW-1133">Transmembrane helix</keyword>
<evidence type="ECO:0000256" key="2">
    <source>
        <dbReference type="ARBA" id="ARBA00009530"/>
    </source>
</evidence>
<dbReference type="PANTHER" id="PTHR21659">
    <property type="entry name" value="HYDROPHOBIC PROTEIN RCI2 LOW TEMPERATURE AND SALT RESPONSIVE PROTEIN LTI6 -RELATED"/>
    <property type="match status" value="1"/>
</dbReference>
<accession>A0A2A6BFR0</accession>
<comment type="subcellular location">
    <subcellularLocation>
        <location evidence="1">Membrane</location>
    </subcellularLocation>
</comment>
<evidence type="ECO:0000256" key="7">
    <source>
        <dbReference type="SAM" id="Phobius"/>
    </source>
</evidence>
<dbReference type="PANTHER" id="PTHR21659:SF16">
    <property type="entry name" value="UPF0057 MEMBRANE PROTEIN C04G6.5-RELATED"/>
    <property type="match status" value="1"/>
</dbReference>
<keyword evidence="5 7" id="KW-0472">Membrane</keyword>
<feature type="region of interest" description="Disordered" evidence="6">
    <location>
        <begin position="1"/>
        <end position="20"/>
    </location>
</feature>
<reference evidence="9" key="1">
    <citation type="journal article" date="2008" name="Nat. Genet.">
        <title>The Pristionchus pacificus genome provides a unique perspective on nematode lifestyle and parasitism.</title>
        <authorList>
            <person name="Dieterich C."/>
            <person name="Clifton S.W."/>
            <person name="Schuster L.N."/>
            <person name="Chinwalla A."/>
            <person name="Delehaunty K."/>
            <person name="Dinkelacker I."/>
            <person name="Fulton L."/>
            <person name="Fulton R."/>
            <person name="Godfrey J."/>
            <person name="Minx P."/>
            <person name="Mitreva M."/>
            <person name="Roeseler W."/>
            <person name="Tian H."/>
            <person name="Witte H."/>
            <person name="Yang S.P."/>
            <person name="Wilson R.K."/>
            <person name="Sommer R.J."/>
        </authorList>
    </citation>
    <scope>NUCLEOTIDE SEQUENCE [LARGE SCALE GENOMIC DNA]</scope>
    <source>
        <strain evidence="9">PS312</strain>
    </source>
</reference>
<evidence type="ECO:0000256" key="6">
    <source>
        <dbReference type="SAM" id="MobiDB-lite"/>
    </source>
</evidence>
<feature type="transmembrane region" description="Helical" evidence="7">
    <location>
        <begin position="25"/>
        <end position="42"/>
    </location>
</feature>
<dbReference type="GO" id="GO:0016020">
    <property type="term" value="C:membrane"/>
    <property type="evidence" value="ECO:0007669"/>
    <property type="project" value="UniProtKB-SubCell"/>
</dbReference>
<keyword evidence="3 7" id="KW-0812">Transmembrane</keyword>
<evidence type="ECO:0000313" key="8">
    <source>
        <dbReference type="EnsemblMetazoa" id="PPA37080.1"/>
    </source>
</evidence>
<name>A0A2A6BFR0_PRIPA</name>
<evidence type="ECO:0000256" key="5">
    <source>
        <dbReference type="ARBA" id="ARBA00023136"/>
    </source>
</evidence>
<dbReference type="InterPro" id="IPR000612">
    <property type="entry name" value="PMP3"/>
</dbReference>
<gene>
    <name evidence="8" type="primary">WBGene00275449</name>
</gene>